<evidence type="ECO:0000313" key="1">
    <source>
        <dbReference type="EMBL" id="CAK9009920.1"/>
    </source>
</evidence>
<organism evidence="1 2">
    <name type="scientific">Durusdinium trenchii</name>
    <dbReference type="NCBI Taxonomy" id="1381693"/>
    <lineage>
        <taxon>Eukaryota</taxon>
        <taxon>Sar</taxon>
        <taxon>Alveolata</taxon>
        <taxon>Dinophyceae</taxon>
        <taxon>Suessiales</taxon>
        <taxon>Symbiodiniaceae</taxon>
        <taxon>Durusdinium</taxon>
    </lineage>
</organism>
<protein>
    <submittedName>
        <fullName evidence="1">Uncharacterized protein</fullName>
    </submittedName>
</protein>
<dbReference type="Proteomes" id="UP001642484">
    <property type="component" value="Unassembled WGS sequence"/>
</dbReference>
<comment type="caution">
    <text evidence="1">The sequence shown here is derived from an EMBL/GenBank/DDBJ whole genome shotgun (WGS) entry which is preliminary data.</text>
</comment>
<reference evidence="1 2" key="1">
    <citation type="submission" date="2024-02" db="EMBL/GenBank/DDBJ databases">
        <authorList>
            <person name="Chen Y."/>
            <person name="Shah S."/>
            <person name="Dougan E. K."/>
            <person name="Thang M."/>
            <person name="Chan C."/>
        </authorList>
    </citation>
    <scope>NUCLEOTIDE SEQUENCE [LARGE SCALE GENOMIC DNA]</scope>
</reference>
<accession>A0ABP0J6G2</accession>
<name>A0ABP0J6G2_9DINO</name>
<gene>
    <name evidence="1" type="ORF">CCMP2556_LOCUS9869</name>
</gene>
<evidence type="ECO:0000313" key="2">
    <source>
        <dbReference type="Proteomes" id="UP001642484"/>
    </source>
</evidence>
<dbReference type="EMBL" id="CAXAMN010004558">
    <property type="protein sequence ID" value="CAK9009920.1"/>
    <property type="molecule type" value="Genomic_DNA"/>
</dbReference>
<keyword evidence="2" id="KW-1185">Reference proteome</keyword>
<sequence length="211" mass="22702">MGQGLSGAKSKIAGVLGGGGTEGDAAASGGRSPTTPVEGQYTVKEALELQKALKAAFAEDAFQKLLKHAQDRHPKRGIRGHADQTAFTTQLQGLLLHVYRRVLPQTPWCLQAGWDGYREMMMRMTAASEDPRVIQGREDINRLLGLPRHTIIQPPAAEPVFVETPDGSGNQGLFGAPMLIDADGDYAHEFWEEDKAGQLVLVTPQVAASFG</sequence>
<proteinExistence type="predicted"/>